<dbReference type="Proteomes" id="UP000515472">
    <property type="component" value="Chromosome"/>
</dbReference>
<name>A0A7R7FRZ3_9BACT</name>
<evidence type="ECO:0000313" key="1">
    <source>
        <dbReference type="EMBL" id="BCO11241.1"/>
    </source>
</evidence>
<gene>
    <name evidence="1" type="ORF">GEOBRER4_n1024</name>
</gene>
<protein>
    <submittedName>
        <fullName evidence="1">Uncharacterized protein</fullName>
    </submittedName>
</protein>
<keyword evidence="2" id="KW-1185">Reference proteome</keyword>
<organism evidence="1 2">
    <name type="scientific">Citrifermentans bremense</name>
    <dbReference type="NCBI Taxonomy" id="60035"/>
    <lineage>
        <taxon>Bacteria</taxon>
        <taxon>Pseudomonadati</taxon>
        <taxon>Thermodesulfobacteriota</taxon>
        <taxon>Desulfuromonadia</taxon>
        <taxon>Geobacterales</taxon>
        <taxon>Geobacteraceae</taxon>
        <taxon>Citrifermentans</taxon>
    </lineage>
</organism>
<proteinExistence type="predicted"/>
<dbReference type="AlphaFoldDB" id="A0A7R7FRZ3"/>
<dbReference type="EMBL" id="AP023213">
    <property type="protein sequence ID" value="BCO11241.1"/>
    <property type="molecule type" value="Genomic_DNA"/>
</dbReference>
<evidence type="ECO:0000313" key="2">
    <source>
        <dbReference type="Proteomes" id="UP000515472"/>
    </source>
</evidence>
<sequence length="60" mass="7194">MLVKLLCFHGLSFNCDYFNFNEVRHRFKVAAALDTSYQQEEYQSSVYIYKLSEGKRKMVF</sequence>
<reference evidence="1 2" key="1">
    <citation type="submission" date="2020-06" db="EMBL/GenBank/DDBJ databases">
        <title>Interaction of electrochemicaly active bacteria, Geobacter bremensis R4 on different carbon anode.</title>
        <authorList>
            <person name="Meng L."/>
            <person name="Yoshida N."/>
        </authorList>
    </citation>
    <scope>NUCLEOTIDE SEQUENCE [LARGE SCALE GENOMIC DNA]</scope>
    <source>
        <strain evidence="1 2">R4</strain>
    </source>
</reference>
<accession>A0A7R7FRZ3</accession>